<sequence>MAGSISSYSTAKGRRYRVRYVKPDKSQTDKRGFKTKREAEVFLASVTVAKATGEYIDPALSRITVGQLAPVWLAGKKVLKPSSYDPLPRAWRNHVEPFWGHREIRSIVPSEVQAWLAGLASEKSASTSLRALGVLAGILDMAIADGRIKKNPARGLENRPKKPKKKAGRSYLSHQQLELLARCSARPTLVRVLGYTGLRWGEATALRARHVNQLKRRLHAEKNAVTVNGVVHEGELKSWEDRHVPYPAVLGAEIAALLDARRPNDLLFSNPDGGFLRRVENGTGWFEGAVSRAQKIDPTFPRITPHDLRHTAASLAVSAGANVKVLQLMLGHASAAETLDTYADLFDDDLESVAVKLDAAARAATFSPAWELALQTAG</sequence>
<dbReference type="CDD" id="cd01189">
    <property type="entry name" value="INT_ICEBs1_C_like"/>
    <property type="match status" value="1"/>
</dbReference>
<organism evidence="7 8">
    <name type="scientific">Microbacterium album</name>
    <dbReference type="NCBI Taxonomy" id="2053191"/>
    <lineage>
        <taxon>Bacteria</taxon>
        <taxon>Bacillati</taxon>
        <taxon>Actinomycetota</taxon>
        <taxon>Actinomycetes</taxon>
        <taxon>Micrococcales</taxon>
        <taxon>Microbacteriaceae</taxon>
        <taxon>Microbacterium</taxon>
    </lineage>
</organism>
<dbReference type="InterPro" id="IPR053876">
    <property type="entry name" value="Phage_int_M"/>
</dbReference>
<keyword evidence="8" id="KW-1185">Reference proteome</keyword>
<evidence type="ECO:0000313" key="8">
    <source>
        <dbReference type="Proteomes" id="UP000657592"/>
    </source>
</evidence>
<proteinExistence type="inferred from homology"/>
<dbReference type="GO" id="GO:0015074">
    <property type="term" value="P:DNA integration"/>
    <property type="evidence" value="ECO:0007669"/>
    <property type="project" value="UniProtKB-KW"/>
</dbReference>
<dbReference type="PANTHER" id="PTHR30629">
    <property type="entry name" value="PROPHAGE INTEGRASE"/>
    <property type="match status" value="1"/>
</dbReference>
<evidence type="ECO:0000313" key="7">
    <source>
        <dbReference type="EMBL" id="GGH33921.1"/>
    </source>
</evidence>
<dbReference type="AlphaFoldDB" id="A0A917IBV2"/>
<dbReference type="PANTHER" id="PTHR30629:SF2">
    <property type="entry name" value="PROPHAGE INTEGRASE INTS-RELATED"/>
    <property type="match status" value="1"/>
</dbReference>
<dbReference type="SUPFAM" id="SSF56349">
    <property type="entry name" value="DNA breaking-rejoining enzymes"/>
    <property type="match status" value="1"/>
</dbReference>
<reference evidence="7" key="2">
    <citation type="submission" date="2020-09" db="EMBL/GenBank/DDBJ databases">
        <authorList>
            <person name="Sun Q."/>
            <person name="Zhou Y."/>
        </authorList>
    </citation>
    <scope>NUCLEOTIDE SEQUENCE</scope>
    <source>
        <strain evidence="7">CGMCC 1.15794</strain>
    </source>
</reference>
<reference evidence="7" key="1">
    <citation type="journal article" date="2014" name="Int. J. Syst. Evol. Microbiol.">
        <title>Complete genome sequence of Corynebacterium casei LMG S-19264T (=DSM 44701T), isolated from a smear-ripened cheese.</title>
        <authorList>
            <consortium name="US DOE Joint Genome Institute (JGI-PGF)"/>
            <person name="Walter F."/>
            <person name="Albersmeier A."/>
            <person name="Kalinowski J."/>
            <person name="Ruckert C."/>
        </authorList>
    </citation>
    <scope>NUCLEOTIDE SEQUENCE</scope>
    <source>
        <strain evidence="7">CGMCC 1.15794</strain>
    </source>
</reference>
<dbReference type="PROSITE" id="PS51898">
    <property type="entry name" value="TYR_RECOMBINASE"/>
    <property type="match status" value="1"/>
</dbReference>
<dbReference type="Pfam" id="PF22022">
    <property type="entry name" value="Phage_int_M"/>
    <property type="match status" value="1"/>
</dbReference>
<dbReference type="InterPro" id="IPR010998">
    <property type="entry name" value="Integrase_recombinase_N"/>
</dbReference>
<keyword evidence="2" id="KW-0229">DNA integration</keyword>
<comment type="caution">
    <text evidence="7">The sequence shown here is derived from an EMBL/GenBank/DDBJ whole genome shotgun (WGS) entry which is preliminary data.</text>
</comment>
<dbReference type="InterPro" id="IPR013762">
    <property type="entry name" value="Integrase-like_cat_sf"/>
</dbReference>
<keyword evidence="3" id="KW-0238">DNA-binding</keyword>
<dbReference type="Pfam" id="PF00589">
    <property type="entry name" value="Phage_integrase"/>
    <property type="match status" value="1"/>
</dbReference>
<gene>
    <name evidence="7" type="ORF">GCM10010921_01220</name>
</gene>
<keyword evidence="4" id="KW-0233">DNA recombination</keyword>
<dbReference type="RefSeq" id="WP_188754307.1">
    <property type="nucleotide sequence ID" value="NZ_BMJY01000001.1"/>
</dbReference>
<protein>
    <submittedName>
        <fullName evidence="7">Site-specific integrase</fullName>
    </submittedName>
</protein>
<feature type="domain" description="Tyr recombinase" evidence="6">
    <location>
        <begin position="167"/>
        <end position="355"/>
    </location>
</feature>
<evidence type="ECO:0000256" key="2">
    <source>
        <dbReference type="ARBA" id="ARBA00022908"/>
    </source>
</evidence>
<dbReference type="InterPro" id="IPR011010">
    <property type="entry name" value="DNA_brk_join_enz"/>
</dbReference>
<accession>A0A917IBV2</accession>
<dbReference type="InterPro" id="IPR002104">
    <property type="entry name" value="Integrase_catalytic"/>
</dbReference>
<evidence type="ECO:0000256" key="1">
    <source>
        <dbReference type="ARBA" id="ARBA00008857"/>
    </source>
</evidence>
<evidence type="ECO:0000259" key="6">
    <source>
        <dbReference type="PROSITE" id="PS51898"/>
    </source>
</evidence>
<comment type="similarity">
    <text evidence="1">Belongs to the 'phage' integrase family.</text>
</comment>
<evidence type="ECO:0000256" key="4">
    <source>
        <dbReference type="ARBA" id="ARBA00023172"/>
    </source>
</evidence>
<dbReference type="EMBL" id="BMJY01000001">
    <property type="protein sequence ID" value="GGH33921.1"/>
    <property type="molecule type" value="Genomic_DNA"/>
</dbReference>
<evidence type="ECO:0000256" key="5">
    <source>
        <dbReference type="SAM" id="MobiDB-lite"/>
    </source>
</evidence>
<dbReference type="InterPro" id="IPR050808">
    <property type="entry name" value="Phage_Integrase"/>
</dbReference>
<dbReference type="Gene3D" id="1.10.150.130">
    <property type="match status" value="1"/>
</dbReference>
<feature type="region of interest" description="Disordered" evidence="5">
    <location>
        <begin position="151"/>
        <end position="170"/>
    </location>
</feature>
<evidence type="ECO:0000256" key="3">
    <source>
        <dbReference type="ARBA" id="ARBA00023125"/>
    </source>
</evidence>
<dbReference type="Gene3D" id="1.10.443.10">
    <property type="entry name" value="Intergrase catalytic core"/>
    <property type="match status" value="1"/>
</dbReference>
<dbReference type="Proteomes" id="UP000657592">
    <property type="component" value="Unassembled WGS sequence"/>
</dbReference>
<dbReference type="GO" id="GO:0006310">
    <property type="term" value="P:DNA recombination"/>
    <property type="evidence" value="ECO:0007669"/>
    <property type="project" value="UniProtKB-KW"/>
</dbReference>
<dbReference type="GO" id="GO:0003677">
    <property type="term" value="F:DNA binding"/>
    <property type="evidence" value="ECO:0007669"/>
    <property type="project" value="UniProtKB-KW"/>
</dbReference>
<name>A0A917IBV2_9MICO</name>